<comment type="caution">
    <text evidence="15">The sequence shown here is derived from an EMBL/GenBank/DDBJ whole genome shotgun (WGS) entry which is preliminary data.</text>
</comment>
<dbReference type="NCBIfam" id="NF004491">
    <property type="entry name" value="PRK05826.1"/>
    <property type="match status" value="1"/>
</dbReference>
<reference evidence="15 16" key="1">
    <citation type="journal article" date="2021" name="Elife">
        <title>Chloroplast acquisition without the gene transfer in kleptoplastic sea slugs, Plakobranchus ocellatus.</title>
        <authorList>
            <person name="Maeda T."/>
            <person name="Takahashi S."/>
            <person name="Yoshida T."/>
            <person name="Shimamura S."/>
            <person name="Takaki Y."/>
            <person name="Nagai Y."/>
            <person name="Toyoda A."/>
            <person name="Suzuki Y."/>
            <person name="Arimoto A."/>
            <person name="Ishii H."/>
            <person name="Satoh N."/>
            <person name="Nishiyama T."/>
            <person name="Hasebe M."/>
            <person name="Maruyama T."/>
            <person name="Minagawa J."/>
            <person name="Obokata J."/>
            <person name="Shigenobu S."/>
        </authorList>
    </citation>
    <scope>NUCLEOTIDE SEQUENCE [LARGE SCALE GENOMIC DNA]</scope>
</reference>
<feature type="domain" description="Pyruvate kinase barrel" evidence="14">
    <location>
        <begin position="3"/>
        <end position="300"/>
    </location>
</feature>
<evidence type="ECO:0000256" key="5">
    <source>
        <dbReference type="ARBA" id="ARBA00022679"/>
    </source>
</evidence>
<dbReference type="Gene3D" id="2.40.33.10">
    <property type="entry name" value="PK beta-barrel domain-like"/>
    <property type="match status" value="1"/>
</dbReference>
<evidence type="ECO:0000256" key="6">
    <source>
        <dbReference type="ARBA" id="ARBA00022723"/>
    </source>
</evidence>
<keyword evidence="8 13" id="KW-0418">Kinase</keyword>
<dbReference type="SUPFAM" id="SSF50800">
    <property type="entry name" value="PK beta-barrel domain-like"/>
    <property type="match status" value="1"/>
</dbReference>
<dbReference type="InterPro" id="IPR036918">
    <property type="entry name" value="Pyrv_Knase_C_sf"/>
</dbReference>
<dbReference type="GO" id="GO:0000287">
    <property type="term" value="F:magnesium ion binding"/>
    <property type="evidence" value="ECO:0007669"/>
    <property type="project" value="InterPro"/>
</dbReference>
<keyword evidence="7" id="KW-0547">Nucleotide-binding</keyword>
<accession>A0AAV4FVN0</accession>
<evidence type="ECO:0000256" key="7">
    <source>
        <dbReference type="ARBA" id="ARBA00022741"/>
    </source>
</evidence>
<keyword evidence="11 13" id="KW-0324">Glycolysis</keyword>
<dbReference type="NCBIfam" id="TIGR01064">
    <property type="entry name" value="pyruv_kin"/>
    <property type="match status" value="1"/>
</dbReference>
<dbReference type="Gene3D" id="3.20.20.60">
    <property type="entry name" value="Phosphoenolpyruvate-binding domains"/>
    <property type="match status" value="1"/>
</dbReference>
<evidence type="ECO:0000256" key="4">
    <source>
        <dbReference type="ARBA" id="ARBA00012142"/>
    </source>
</evidence>
<evidence type="ECO:0000256" key="11">
    <source>
        <dbReference type="ARBA" id="ARBA00023152"/>
    </source>
</evidence>
<dbReference type="InterPro" id="IPR011037">
    <property type="entry name" value="Pyrv_Knase-like_insert_dom_sf"/>
</dbReference>
<comment type="catalytic activity">
    <reaction evidence="13">
        <text>pyruvate + ATP = phosphoenolpyruvate + ADP + H(+)</text>
        <dbReference type="Rhea" id="RHEA:18157"/>
        <dbReference type="ChEBI" id="CHEBI:15361"/>
        <dbReference type="ChEBI" id="CHEBI:15378"/>
        <dbReference type="ChEBI" id="CHEBI:30616"/>
        <dbReference type="ChEBI" id="CHEBI:58702"/>
        <dbReference type="ChEBI" id="CHEBI:456216"/>
        <dbReference type="EC" id="2.7.1.40"/>
    </reaction>
</comment>
<keyword evidence="9" id="KW-0067">ATP-binding</keyword>
<dbReference type="EMBL" id="BMAT01000963">
    <property type="protein sequence ID" value="GFR77294.1"/>
    <property type="molecule type" value="Genomic_DNA"/>
</dbReference>
<evidence type="ECO:0000313" key="16">
    <source>
        <dbReference type="Proteomes" id="UP000762676"/>
    </source>
</evidence>
<name>A0AAV4FVN0_9GAST</name>
<keyword evidence="16" id="KW-1185">Reference proteome</keyword>
<proteinExistence type="inferred from homology"/>
<comment type="cofactor">
    <cofactor evidence="1">
        <name>K(+)</name>
        <dbReference type="ChEBI" id="CHEBI:29103"/>
    </cofactor>
</comment>
<dbReference type="InterPro" id="IPR001697">
    <property type="entry name" value="Pyr_Knase"/>
</dbReference>
<dbReference type="GO" id="GO:0005524">
    <property type="term" value="F:ATP binding"/>
    <property type="evidence" value="ECO:0007669"/>
    <property type="project" value="UniProtKB-KW"/>
</dbReference>
<comment type="similarity">
    <text evidence="3 13">Belongs to the pyruvate kinase family.</text>
</comment>
<keyword evidence="6" id="KW-0479">Metal-binding</keyword>
<evidence type="ECO:0000313" key="15">
    <source>
        <dbReference type="EMBL" id="GFR77294.1"/>
    </source>
</evidence>
<keyword evidence="5 13" id="KW-0808">Transferase</keyword>
<evidence type="ECO:0000256" key="3">
    <source>
        <dbReference type="ARBA" id="ARBA00008663"/>
    </source>
</evidence>
<protein>
    <recommendedName>
        <fullName evidence="4 13">Pyruvate kinase</fullName>
        <ecNumber evidence="4 13">2.7.1.40</ecNumber>
    </recommendedName>
</protein>
<organism evidence="15 16">
    <name type="scientific">Elysia marginata</name>
    <dbReference type="NCBI Taxonomy" id="1093978"/>
    <lineage>
        <taxon>Eukaryota</taxon>
        <taxon>Metazoa</taxon>
        <taxon>Spiralia</taxon>
        <taxon>Lophotrochozoa</taxon>
        <taxon>Mollusca</taxon>
        <taxon>Gastropoda</taxon>
        <taxon>Heterobranchia</taxon>
        <taxon>Euthyneura</taxon>
        <taxon>Panpulmonata</taxon>
        <taxon>Sacoglossa</taxon>
        <taxon>Placobranchoidea</taxon>
        <taxon>Plakobranchidae</taxon>
        <taxon>Elysia</taxon>
    </lineage>
</organism>
<dbReference type="GO" id="GO:0004743">
    <property type="term" value="F:pyruvate kinase activity"/>
    <property type="evidence" value="ECO:0007669"/>
    <property type="project" value="UniProtKB-EC"/>
</dbReference>
<keyword evidence="10 13" id="KW-0460">Magnesium</keyword>
<evidence type="ECO:0000256" key="13">
    <source>
        <dbReference type="RuleBase" id="RU000504"/>
    </source>
</evidence>
<dbReference type="GO" id="GO:0030955">
    <property type="term" value="F:potassium ion binding"/>
    <property type="evidence" value="ECO:0007669"/>
    <property type="project" value="InterPro"/>
</dbReference>
<dbReference type="InterPro" id="IPR015813">
    <property type="entry name" value="Pyrv/PenolPyrv_kinase-like_dom"/>
</dbReference>
<dbReference type="EC" id="2.7.1.40" evidence="4 13"/>
<sequence>MTTIRLNFSHGDHNEQGARIKTAREISKEKNLPISVMLDTKGPEVRVGKFKDGAQKVSAGEEIIIYSDKDSYQNKECGEGELTVSYDMSKDLEVDKPILVDDGKLTLTVKEINPGIIKTVAKNSHLVKGNKRINLPGTKFSLAFLAEKDINDIRFGCDMGIDYIAASFVNTPEDIKEIREILKEKGKEYIQIFAKIESQYAVDNFDKILKETDGVMVARGDLGLEIPYYEVPVAQKMMIRKCRAAGKPVIVATQMLDSMEKIPTPTRAEVTDVYFATELGADATMLSGESAAGQFPVQAVKVMSKINQRAEKEFYNKLFYPVQLAEVSKNSSGPRADIANAVAKKSQDGEYRFAVVLSRTGALLKEVAKFRPNAAIIGVTNKKEVTTAHGLTSSVFMHPEIDEFDKIKSDINESKAIAQKFGGKAGDKYLVVENEKIAEFVL</sequence>
<dbReference type="InterPro" id="IPR015806">
    <property type="entry name" value="Pyrv_Knase_insert_dom_sf"/>
</dbReference>
<dbReference type="Proteomes" id="UP000762676">
    <property type="component" value="Unassembled WGS sequence"/>
</dbReference>
<evidence type="ECO:0000256" key="1">
    <source>
        <dbReference type="ARBA" id="ARBA00001958"/>
    </source>
</evidence>
<evidence type="ECO:0000256" key="12">
    <source>
        <dbReference type="ARBA" id="ARBA00023317"/>
    </source>
</evidence>
<dbReference type="Gene3D" id="3.40.1380.20">
    <property type="entry name" value="Pyruvate kinase, C-terminal domain"/>
    <property type="match status" value="1"/>
</dbReference>
<evidence type="ECO:0000259" key="14">
    <source>
        <dbReference type="Pfam" id="PF00224"/>
    </source>
</evidence>
<evidence type="ECO:0000256" key="2">
    <source>
        <dbReference type="ARBA" id="ARBA00004997"/>
    </source>
</evidence>
<gene>
    <name evidence="15" type="ORF">ElyMa_000505700</name>
</gene>
<dbReference type="InterPro" id="IPR040442">
    <property type="entry name" value="Pyrv_kinase-like_dom_sf"/>
</dbReference>
<evidence type="ECO:0000256" key="8">
    <source>
        <dbReference type="ARBA" id="ARBA00022777"/>
    </source>
</evidence>
<dbReference type="SUPFAM" id="SSF51621">
    <property type="entry name" value="Phosphoenolpyruvate/pyruvate domain"/>
    <property type="match status" value="1"/>
</dbReference>
<dbReference type="SUPFAM" id="SSF52935">
    <property type="entry name" value="PK C-terminal domain-like"/>
    <property type="match status" value="1"/>
</dbReference>
<dbReference type="PANTHER" id="PTHR11817">
    <property type="entry name" value="PYRUVATE KINASE"/>
    <property type="match status" value="1"/>
</dbReference>
<dbReference type="AlphaFoldDB" id="A0AAV4FVN0"/>
<dbReference type="InterPro" id="IPR015793">
    <property type="entry name" value="Pyrv_Knase_brl"/>
</dbReference>
<evidence type="ECO:0000256" key="10">
    <source>
        <dbReference type="ARBA" id="ARBA00022842"/>
    </source>
</evidence>
<dbReference type="GO" id="GO:0016301">
    <property type="term" value="F:kinase activity"/>
    <property type="evidence" value="ECO:0007669"/>
    <property type="project" value="UniProtKB-KW"/>
</dbReference>
<comment type="pathway">
    <text evidence="2 13">Carbohydrate degradation; glycolysis; pyruvate from D-glyceraldehyde 3-phosphate: step 5/5.</text>
</comment>
<dbReference type="Pfam" id="PF00224">
    <property type="entry name" value="PK"/>
    <property type="match status" value="1"/>
</dbReference>
<dbReference type="PRINTS" id="PR01050">
    <property type="entry name" value="PYRUVTKNASE"/>
</dbReference>
<keyword evidence="12 15" id="KW-0670">Pyruvate</keyword>
<evidence type="ECO:0000256" key="9">
    <source>
        <dbReference type="ARBA" id="ARBA00022840"/>
    </source>
</evidence>